<evidence type="ECO:0000256" key="1">
    <source>
        <dbReference type="SAM" id="MobiDB-lite"/>
    </source>
</evidence>
<sequence>MPLIRVLLNNSFWIALLLLFVALYIFYNTPPTSTQTIENSAPTLPAEIRVAPSNLASQQSAATPDSELKPDVNSVAQTTAANDNLQNENATPPIAEEASPLIEPSIAEAPIFPGDVEMEQILESDSSPANSTAQTAEILPKQLTPAELQQQIQLLLQQARIAVEQNDLQTAQNRYTQLLQIQPNANLLGEIANQLYRLGYHEMAEYAWVEAFNFLLYEQRPQEAQQLSAQLRKLAPQAYRMIIQQHPQYSATPRAMQPTYPAYPSQKPEMQNNGQYYGVPYTPNTPQQ</sequence>
<name>A0A6F8PT87_9GAMM</name>
<evidence type="ECO:0000256" key="2">
    <source>
        <dbReference type="SAM" id="Phobius"/>
    </source>
</evidence>
<dbReference type="Proteomes" id="UP000501726">
    <property type="component" value="Chromosome"/>
</dbReference>
<keyword evidence="2" id="KW-0472">Membrane</keyword>
<accession>A0A6F8PT87</accession>
<reference evidence="4" key="1">
    <citation type="submission" date="2019-11" db="EMBL/GenBank/DDBJ databases">
        <title>Isolation and characterization of two novel species in the genus Thiomicrorhabdus.</title>
        <authorList>
            <person name="Mochizuki J."/>
            <person name="Kojima H."/>
            <person name="Fukui M."/>
        </authorList>
    </citation>
    <scope>NUCLEOTIDE SEQUENCE [LARGE SCALE GENOMIC DNA]</scope>
    <source>
        <strain evidence="4">aks77</strain>
    </source>
</reference>
<organism evidence="3 4">
    <name type="scientific">Thiosulfatimonas sediminis</name>
    <dbReference type="NCBI Taxonomy" id="2675054"/>
    <lineage>
        <taxon>Bacteria</taxon>
        <taxon>Pseudomonadati</taxon>
        <taxon>Pseudomonadota</taxon>
        <taxon>Gammaproteobacteria</taxon>
        <taxon>Thiotrichales</taxon>
        <taxon>Piscirickettsiaceae</taxon>
        <taxon>Thiosulfatimonas</taxon>
    </lineage>
</organism>
<dbReference type="AlphaFoldDB" id="A0A6F8PT87"/>
<evidence type="ECO:0008006" key="5">
    <source>
        <dbReference type="Google" id="ProtNLM"/>
    </source>
</evidence>
<evidence type="ECO:0000313" key="3">
    <source>
        <dbReference type="EMBL" id="BBP45200.1"/>
    </source>
</evidence>
<proteinExistence type="predicted"/>
<dbReference type="KEGG" id="tse:THMIRHAS_05730"/>
<keyword evidence="2" id="KW-0812">Transmembrane</keyword>
<dbReference type="RefSeq" id="WP_173270659.1">
    <property type="nucleotide sequence ID" value="NZ_AP021889.1"/>
</dbReference>
<evidence type="ECO:0000313" key="4">
    <source>
        <dbReference type="Proteomes" id="UP000501726"/>
    </source>
</evidence>
<dbReference type="EMBL" id="AP021889">
    <property type="protein sequence ID" value="BBP45200.1"/>
    <property type="molecule type" value="Genomic_DNA"/>
</dbReference>
<feature type="transmembrane region" description="Helical" evidence="2">
    <location>
        <begin position="7"/>
        <end position="27"/>
    </location>
</feature>
<keyword evidence="2" id="KW-1133">Transmembrane helix</keyword>
<protein>
    <recommendedName>
        <fullName evidence="5">Tetratricopeptide repeat protein</fullName>
    </recommendedName>
</protein>
<feature type="region of interest" description="Disordered" evidence="1">
    <location>
        <begin position="253"/>
        <end position="288"/>
    </location>
</feature>
<keyword evidence="4" id="KW-1185">Reference proteome</keyword>
<gene>
    <name evidence="3" type="ORF">THMIRHAS_05730</name>
</gene>